<dbReference type="Pfam" id="PF19486">
    <property type="entry name" value="DUF6022"/>
    <property type="match status" value="1"/>
</dbReference>
<dbReference type="OrthoDB" id="2863577at2"/>
<organism evidence="1 2">
    <name type="scientific">Tengunoibacter tsumagoiensis</name>
    <dbReference type="NCBI Taxonomy" id="2014871"/>
    <lineage>
        <taxon>Bacteria</taxon>
        <taxon>Bacillati</taxon>
        <taxon>Chloroflexota</taxon>
        <taxon>Ktedonobacteria</taxon>
        <taxon>Ktedonobacterales</taxon>
        <taxon>Dictyobacteraceae</taxon>
        <taxon>Tengunoibacter</taxon>
    </lineage>
</organism>
<sequence length="95" mass="10926">MDVGVADELKEAGFTCNPMFPGTFPLSREQWGPQEERERRSWCVLHQQQTEDLGTLVTSFFHDHTRFRIPRQPVILASTLTDHTIIAQMIEKSAI</sequence>
<reference evidence="2" key="1">
    <citation type="submission" date="2018-12" db="EMBL/GenBank/DDBJ databases">
        <title>Tengunoibacter tsumagoiensis gen. nov., sp. nov., Dictyobacter kobayashii sp. nov., D. alpinus sp. nov., and D. joshuensis sp. nov. and description of Dictyobacteraceae fam. nov. within the order Ktedonobacterales isolated from Tengu-no-mugimeshi.</title>
        <authorList>
            <person name="Wang C.M."/>
            <person name="Zheng Y."/>
            <person name="Sakai Y."/>
            <person name="Toyoda A."/>
            <person name="Minakuchi Y."/>
            <person name="Abe K."/>
            <person name="Yokota A."/>
            <person name="Yabe S."/>
        </authorList>
    </citation>
    <scope>NUCLEOTIDE SEQUENCE [LARGE SCALE GENOMIC DNA]</scope>
    <source>
        <strain evidence="2">Uno3</strain>
    </source>
</reference>
<gene>
    <name evidence="1" type="ORF">KTT_14060</name>
</gene>
<evidence type="ECO:0000313" key="1">
    <source>
        <dbReference type="EMBL" id="GCE11547.1"/>
    </source>
</evidence>
<evidence type="ECO:0000313" key="2">
    <source>
        <dbReference type="Proteomes" id="UP000287352"/>
    </source>
</evidence>
<name>A0A401ZXI4_9CHLR</name>
<accession>A0A401ZXI4</accession>
<dbReference type="AlphaFoldDB" id="A0A401ZXI4"/>
<comment type="caution">
    <text evidence="1">The sequence shown here is derived from an EMBL/GenBank/DDBJ whole genome shotgun (WGS) entry which is preliminary data.</text>
</comment>
<dbReference type="InterPro" id="IPR046064">
    <property type="entry name" value="DUF6022"/>
</dbReference>
<dbReference type="RefSeq" id="WP_136626704.1">
    <property type="nucleotide sequence ID" value="NZ_BIFR01000001.1"/>
</dbReference>
<protein>
    <submittedName>
        <fullName evidence="1">Uncharacterized protein</fullName>
    </submittedName>
</protein>
<dbReference type="EMBL" id="BIFR01000001">
    <property type="protein sequence ID" value="GCE11547.1"/>
    <property type="molecule type" value="Genomic_DNA"/>
</dbReference>
<dbReference type="Proteomes" id="UP000287352">
    <property type="component" value="Unassembled WGS sequence"/>
</dbReference>
<proteinExistence type="predicted"/>
<keyword evidence="2" id="KW-1185">Reference proteome</keyword>